<feature type="compositionally biased region" description="Polar residues" evidence="1">
    <location>
        <begin position="1965"/>
        <end position="1991"/>
    </location>
</feature>
<protein>
    <submittedName>
        <fullName evidence="2">Fibrous sheath-interacting protein 2</fullName>
    </submittedName>
</protein>
<feature type="compositionally biased region" description="Polar residues" evidence="1">
    <location>
        <begin position="1701"/>
        <end position="1722"/>
    </location>
</feature>
<feature type="region of interest" description="Disordered" evidence="1">
    <location>
        <begin position="688"/>
        <end position="719"/>
    </location>
</feature>
<sequence length="2506" mass="270299">MADLTEEGFKPKKKKESYFSFGDDQAPVTLPYIPSWLQQTQVMYSKLPMLHAPSGTITLFTTGLCEKLHYTPSDLEFDCSANEFFLEYKSLHDPHLKNLYHQARTVRRLIKQGFITPELKVKCSLEEFNIYHQYLKKMKLNRMTQKQKRQMDHGREEKLNQAMRKKEQPSERDKRGAAARERKAAKVKEEHERLISHLERDAMKRAKLLKERQLQRGIVGAHKSLQMERRKIAHIALDLQLAAHWAKQERLRRKQMREQAIKDGRMRKEMQQKIEARKRLSTARRMRNQAEFLMIRDERAKRCQEKELRIERALTAKMKKVSNKYEKKSAFHRPVSMSFPPIDKGFKSHVARGSVWSSVETSLQTTSLDPANGVWNYPPTKRHKVSSPSISTSSQLSTSSTVLPPIIMTSDFSAVGDEYTESSSVEVYPESAHQKTDLSDTITEDSVAESDAIAEDSITVSEAATEASSIVDEIVGVAVASKIEGDTVMEDVIAVTEDIVAGTEDTVFVSEDSTAISSTVPEDVKAEPKTVTEAIPASESEMYAFAKAYIKQDVLGGMVEPVNEAAYDLVVHNLLDDVYREIAEENPEMVDEDGDVPTSDDLYLNLIVIYNEMNIHVTEDYGSRGDYPSQGDSSRSIVDVPYPIQVDEEGESLPLSINQMAEEVVRRVILSVFLYLKTTGELLPNSSVSSLQAEGTSGTRRSSASSSGPTLEETSLGSIGEKIANMESISELLEQLPSSAAELCRSSQERPSSKWLEDTDHHSSLLLMESLLDATSRPEEEAEDEEGSDEDGGGEDEEVIGIVENELISEEKSQKSLVDYGELSEVFREREDGSLLIEGAIAEKVLDAPGRSLTEAALSIESLHRNKSGEQTSSSSCHLNKSATEGDEEGSGEATGVQYHSVIPVYQTTLLHVSDDLIARNLSLISSKPEGNRLAGAHQASGRNSFRNVFRPDITYCAQSLQSLQSIKKSIEKNQGELGFLEEERELNKKDSKEQLITVEETEGVCYLPAKKTYQVTYDSLSASVRSLNKEKRDEGDGSSPSAEEREGTETRKKRKRKSKKRRASMDKKGSSDESGSQTGSSQGSSASAHLDSPQSGGSLASPIQPQGSDTRQPTGRDEEDDQIQSEKVLSDSAAVSPHEKSSSVASVLDSIVAKISQLFSGKKGESQESLKTIPIPTTHSTQLLSEPDTSQSQLTVKMKGDSDIPTDDRSAIFTAHEQCEAESGTEGKDQMAQDTVTDEKCKADDDTEGKDQMAQETMADAVVTEDTAKELNEVTGASQEKQEEELPLEKGAMKADMPSLPMEEKVIESLDEPSIEINEEETIKSEERAEDSVDIPHGEEKDEESDKIPPGEKVDETIESTLREERAEEFDKTPAERRAEVSVDGPVTEEQNQIILTDERSVEEQSEDATIVQSHRPPEDEEDKTKEDNVMGIVSSEQESGKEGDLHAPSSSSQVTNEDVSEPTLEGVPSKTEGSSQSPVREVTSSVMAPEEQKEAEPPSSSSPKDGVEGESAGEAKGSSERVKISEVSVGESKEKDEVKIEETIREASTQEMTENITQDITHKPTPLTSASSKSSSSGSISSEKSSLHTRTSKKSSSIISPSKRSSSLQSGLKSPYSEVLSKSSKVGLSKSSSSKLGHTKRTSSPSVKSTKRSSSLNGPPKKASLHAKSSTMASKPLSQGASAKTHSAHVASLVPKTSEAIQGSFTSPQSRSSPTLEQTPVTITVEASCKSYPCVTKDEVPASSFVRITSPSGEKSLRQTTPKSKTSSRLHSKTTSSSPYLKTNKSKSGEAVKSTSLPVAASLSGRKSKGIVKSSSAKVIQKGGVSPSSRRSSSSSRSSGKSLISTKDSKQRLLSDASNVPADISDDRRAIIPDESTPVESDPTPTVTPASQLSVKTSPVTSIHSSSEASAVASEHTSEVASVHISPAASKDTTPQASANVSPVTSDHTSKVASGHTLPVASVHTSPVASTHVSQVVSDHAPSGSSDQTSVVRSVHSSPVPSHHAPVESDHTTPVASVHTPPVASDHITLVTSAHKSPVASDHITPVASAHKSPVVSDHTTPVASAHTSPVVSEHTSPVASVHTFPVASDHASPVASTHKSPVVSDRTTPVASAHTSPVASDHSTPVASVHTSPVASDHAPPVASAHTSPVVSEHTSPVASVDTSRGASDSVSPVVFEHTSPVASVHTSPVASDHTSQVVAAHTSPVVSDHTSAVASAHTSPVVLDHTSPVVSDHTFPVASDHTSTVASDHTSLVAPAQTSPVASAHAFQVTSDNARVDTTQPSPHAPEETVSDHPQESSSHAKKKKSSLLSFFRRGSITRSQSETSDVMKIVQIARRTMSDRSRRSLLSHTPSQGHGKEKEVRLIHPADSPNTDNKTGMQVSSEAEFKPGKLPSATDRPPSRTLSPSSKTSSKSSLRKQRSSHSQASLSSIGSTSSKPSKRSSRTSITSKGSKTSRTSRRSSRSSLSKGASDQSKTSVTSKGSNKGSKSRKSSRSSVYEVVEE</sequence>
<dbReference type="Proteomes" id="UP001152320">
    <property type="component" value="Chromosome 1"/>
</dbReference>
<feature type="region of interest" description="Disordered" evidence="1">
    <location>
        <begin position="1160"/>
        <end position="1208"/>
    </location>
</feature>
<dbReference type="OrthoDB" id="8197715at2759"/>
<feature type="compositionally biased region" description="Basic and acidic residues" evidence="1">
    <location>
        <begin position="1533"/>
        <end position="1547"/>
    </location>
</feature>
<proteinExistence type="predicted"/>
<feature type="region of interest" description="Disordered" evidence="1">
    <location>
        <begin position="2340"/>
        <end position="2506"/>
    </location>
</feature>
<feature type="compositionally biased region" description="Acidic residues" evidence="1">
    <location>
        <begin position="1310"/>
        <end position="1321"/>
    </location>
</feature>
<gene>
    <name evidence="2" type="ORF">HOLleu_03567</name>
</gene>
<feature type="compositionally biased region" description="Low complexity" evidence="1">
    <location>
        <begin position="1596"/>
        <end position="1657"/>
    </location>
</feature>
<feature type="region of interest" description="Disordered" evidence="1">
    <location>
        <begin position="865"/>
        <end position="894"/>
    </location>
</feature>
<feature type="region of interest" description="Disordered" evidence="1">
    <location>
        <begin position="2050"/>
        <end position="2079"/>
    </location>
</feature>
<evidence type="ECO:0000313" key="3">
    <source>
        <dbReference type="Proteomes" id="UP001152320"/>
    </source>
</evidence>
<feature type="region of interest" description="Disordered" evidence="1">
    <location>
        <begin position="142"/>
        <end position="191"/>
    </location>
</feature>
<feature type="region of interest" description="Disordered" evidence="1">
    <location>
        <begin position="1269"/>
        <end position="1722"/>
    </location>
</feature>
<feature type="compositionally biased region" description="Polar residues" evidence="1">
    <location>
        <begin position="2060"/>
        <end position="2079"/>
    </location>
</feature>
<feature type="compositionally biased region" description="Polar residues" evidence="1">
    <location>
        <begin position="2148"/>
        <end position="2174"/>
    </location>
</feature>
<feature type="compositionally biased region" description="Polar residues" evidence="1">
    <location>
        <begin position="1093"/>
        <end position="1114"/>
    </location>
</feature>
<feature type="compositionally biased region" description="Polar residues" evidence="1">
    <location>
        <begin position="1669"/>
        <end position="1687"/>
    </location>
</feature>
<feature type="compositionally biased region" description="Polar residues" evidence="1">
    <location>
        <begin position="2097"/>
        <end position="2137"/>
    </location>
</feature>
<feature type="region of interest" description="Disordered" evidence="1">
    <location>
        <begin position="2091"/>
        <end position="2174"/>
    </location>
</feature>
<feature type="compositionally biased region" description="Acidic residues" evidence="1">
    <location>
        <begin position="780"/>
        <end position="797"/>
    </location>
</feature>
<feature type="compositionally biased region" description="Low complexity" evidence="1">
    <location>
        <begin position="695"/>
        <end position="708"/>
    </location>
</feature>
<feature type="compositionally biased region" description="Low complexity" evidence="1">
    <location>
        <begin position="1571"/>
        <end position="1586"/>
    </location>
</feature>
<feature type="region of interest" description="Disordered" evidence="1">
    <location>
        <begin position="774"/>
        <end position="797"/>
    </location>
</feature>
<feature type="compositionally biased region" description="Basic and acidic residues" evidence="1">
    <location>
        <begin position="149"/>
        <end position="191"/>
    </location>
</feature>
<feature type="compositionally biased region" description="Basic and acidic residues" evidence="1">
    <location>
        <begin position="2289"/>
        <end position="2299"/>
    </location>
</feature>
<feature type="compositionally biased region" description="Basic and acidic residues" evidence="1">
    <location>
        <begin position="1199"/>
        <end position="1208"/>
    </location>
</feature>
<feature type="compositionally biased region" description="Low complexity" evidence="1">
    <location>
        <begin position="1073"/>
        <end position="1088"/>
    </location>
</feature>
<feature type="compositionally biased region" description="Basic and acidic residues" evidence="1">
    <location>
        <begin position="2359"/>
        <end position="2369"/>
    </location>
</feature>
<feature type="compositionally biased region" description="Low complexity" evidence="1">
    <location>
        <begin position="2404"/>
        <end position="2417"/>
    </location>
</feature>
<feature type="compositionally biased region" description="Low complexity" evidence="1">
    <location>
        <begin position="2425"/>
        <end position="2440"/>
    </location>
</feature>
<organism evidence="2 3">
    <name type="scientific">Holothuria leucospilota</name>
    <name type="common">Black long sea cucumber</name>
    <name type="synonym">Mertensiothuria leucospilota</name>
    <dbReference type="NCBI Taxonomy" id="206669"/>
    <lineage>
        <taxon>Eukaryota</taxon>
        <taxon>Metazoa</taxon>
        <taxon>Echinodermata</taxon>
        <taxon>Eleutherozoa</taxon>
        <taxon>Echinozoa</taxon>
        <taxon>Holothuroidea</taxon>
        <taxon>Aspidochirotacea</taxon>
        <taxon>Aspidochirotida</taxon>
        <taxon>Holothuriidae</taxon>
        <taxon>Holothuria</taxon>
    </lineage>
</organism>
<reference evidence="2" key="1">
    <citation type="submission" date="2021-10" db="EMBL/GenBank/DDBJ databases">
        <title>Tropical sea cucumber genome reveals ecological adaptation and Cuvierian tubules defense mechanism.</title>
        <authorList>
            <person name="Chen T."/>
        </authorList>
    </citation>
    <scope>NUCLEOTIDE SEQUENCE</scope>
    <source>
        <strain evidence="2">Nanhai2018</strain>
        <tissue evidence="2">Muscle</tissue>
    </source>
</reference>
<feature type="compositionally biased region" description="Polar residues" evidence="1">
    <location>
        <begin position="869"/>
        <end position="883"/>
    </location>
</feature>
<feature type="compositionally biased region" description="Basic and acidic residues" evidence="1">
    <location>
        <begin position="1226"/>
        <end position="1254"/>
    </location>
</feature>
<feature type="compositionally biased region" description="Low complexity" evidence="1">
    <location>
        <begin position="1992"/>
        <end position="2006"/>
    </location>
</feature>
<feature type="compositionally biased region" description="Polar residues" evidence="1">
    <location>
        <begin position="1548"/>
        <end position="1561"/>
    </location>
</feature>
<feature type="compositionally biased region" description="Polar residues" evidence="1">
    <location>
        <begin position="1748"/>
        <end position="1764"/>
    </location>
</feature>
<feature type="region of interest" description="Disordered" evidence="1">
    <location>
        <begin position="1028"/>
        <end position="1147"/>
    </location>
</feature>
<feature type="compositionally biased region" description="Basic residues" evidence="1">
    <location>
        <begin position="1052"/>
        <end position="1063"/>
    </location>
</feature>
<name>A0A9Q1HHP3_HOLLE</name>
<feature type="compositionally biased region" description="Low complexity" evidence="1">
    <location>
        <begin position="1828"/>
        <end position="1841"/>
    </location>
</feature>
<feature type="compositionally biased region" description="Polar residues" evidence="1">
    <location>
        <begin position="1885"/>
        <end position="1901"/>
    </location>
</feature>
<feature type="compositionally biased region" description="Low complexity" evidence="1">
    <location>
        <begin position="1902"/>
        <end position="1925"/>
    </location>
</feature>
<feature type="compositionally biased region" description="Polar residues" evidence="1">
    <location>
        <begin position="1450"/>
        <end position="1459"/>
    </location>
</feature>
<feature type="compositionally biased region" description="Polar residues" evidence="1">
    <location>
        <begin position="1473"/>
        <end position="1488"/>
    </location>
</feature>
<evidence type="ECO:0000313" key="2">
    <source>
        <dbReference type="EMBL" id="KAJ8050382.1"/>
    </source>
</evidence>
<feature type="compositionally biased region" description="Basic and acidic residues" evidence="1">
    <location>
        <begin position="1322"/>
        <end position="1382"/>
    </location>
</feature>
<comment type="caution">
    <text evidence="2">The sequence shown here is derived from an EMBL/GenBank/DDBJ whole genome shotgun (WGS) entry which is preliminary data.</text>
</comment>
<evidence type="ECO:0000256" key="1">
    <source>
        <dbReference type="SAM" id="MobiDB-lite"/>
    </source>
</evidence>
<feature type="region of interest" description="Disordered" evidence="1">
    <location>
        <begin position="2279"/>
        <end position="2311"/>
    </location>
</feature>
<feature type="region of interest" description="Disordered" evidence="1">
    <location>
        <begin position="1220"/>
        <end position="1255"/>
    </location>
</feature>
<feature type="compositionally biased region" description="Low complexity" evidence="1">
    <location>
        <begin position="2447"/>
        <end position="2458"/>
    </location>
</feature>
<feature type="compositionally biased region" description="Low complexity" evidence="1">
    <location>
        <begin position="2466"/>
        <end position="2489"/>
    </location>
</feature>
<keyword evidence="3" id="KW-1185">Reference proteome</keyword>
<feature type="compositionally biased region" description="Polar residues" evidence="1">
    <location>
        <begin position="1933"/>
        <end position="1949"/>
    </location>
</feature>
<feature type="compositionally biased region" description="Polar residues" evidence="1">
    <location>
        <begin position="1170"/>
        <end position="1196"/>
    </location>
</feature>
<feature type="compositionally biased region" description="Polar residues" evidence="1">
    <location>
        <begin position="2373"/>
        <end position="2386"/>
    </location>
</feature>
<dbReference type="EMBL" id="JAIZAY010000001">
    <property type="protein sequence ID" value="KAJ8050382.1"/>
    <property type="molecule type" value="Genomic_DNA"/>
</dbReference>
<feature type="region of interest" description="Disordered" evidence="1">
    <location>
        <begin position="1746"/>
        <end position="2022"/>
    </location>
</feature>
<accession>A0A9Q1HHP3</accession>